<dbReference type="Proteomes" id="UP000005744">
    <property type="component" value="Unassembled WGS sequence"/>
</dbReference>
<evidence type="ECO:0000313" key="1">
    <source>
        <dbReference type="EMBL" id="EIJ42089.1"/>
    </source>
</evidence>
<name>I3CEP6_9GAMM</name>
<dbReference type="STRING" id="395493.BegalDRAFT_1187"/>
<dbReference type="OrthoDB" id="6879702at2"/>
<organism evidence="1 2">
    <name type="scientific">Beggiatoa alba B18LD</name>
    <dbReference type="NCBI Taxonomy" id="395493"/>
    <lineage>
        <taxon>Bacteria</taxon>
        <taxon>Pseudomonadati</taxon>
        <taxon>Pseudomonadota</taxon>
        <taxon>Gammaproteobacteria</taxon>
        <taxon>Thiotrichales</taxon>
        <taxon>Thiotrichaceae</taxon>
        <taxon>Beggiatoa</taxon>
    </lineage>
</organism>
<dbReference type="RefSeq" id="WP_002684675.1">
    <property type="nucleotide sequence ID" value="NZ_JH600070.1"/>
</dbReference>
<sequence length="132" mass="14898">MMGVAYYLIANQSTSTIDATLTAIDGKLIGKHADLMNQLANLQDLPLLDDFVGMDAALLEALDVPDDVVQVDNQWFEPEQGIEWFSTMMGLLAQQPQHIEHIDALLFELQQFVDALQILQTNHLQWRLGIDY</sequence>
<keyword evidence="2" id="KW-1185">Reference proteome</keyword>
<dbReference type="AlphaFoldDB" id="I3CEP6"/>
<protein>
    <submittedName>
        <fullName evidence="1">Uncharacterized protein</fullName>
    </submittedName>
</protein>
<reference evidence="1 2" key="1">
    <citation type="submission" date="2011-11" db="EMBL/GenBank/DDBJ databases">
        <title>Improved High-Quality Draft sequence of Beggiatoa alba B18lD.</title>
        <authorList>
            <consortium name="US DOE Joint Genome Institute"/>
            <person name="Lucas S."/>
            <person name="Han J."/>
            <person name="Lapidus A."/>
            <person name="Cheng J.-F."/>
            <person name="Goodwin L."/>
            <person name="Pitluck S."/>
            <person name="Peters L."/>
            <person name="Mikhailova N."/>
            <person name="Held B."/>
            <person name="Detter J.C."/>
            <person name="Han C."/>
            <person name="Tapia R."/>
            <person name="Land M."/>
            <person name="Hauser L."/>
            <person name="Kyrpides N."/>
            <person name="Ivanova N."/>
            <person name="Pagani I."/>
            <person name="Samuel K."/>
            <person name="Teske A."/>
            <person name="Mueller J."/>
            <person name="Woyke T."/>
        </authorList>
    </citation>
    <scope>NUCLEOTIDE SEQUENCE [LARGE SCALE GENOMIC DNA]</scope>
    <source>
        <strain evidence="1 2">B18LD</strain>
    </source>
</reference>
<gene>
    <name evidence="1" type="ORF">BegalDRAFT_1187</name>
</gene>
<dbReference type="EMBL" id="JH600070">
    <property type="protein sequence ID" value="EIJ42089.1"/>
    <property type="molecule type" value="Genomic_DNA"/>
</dbReference>
<dbReference type="HOGENOM" id="CLU_2165403_0_0_6"/>
<accession>I3CEP6</accession>
<evidence type="ECO:0000313" key="2">
    <source>
        <dbReference type="Proteomes" id="UP000005744"/>
    </source>
</evidence>
<proteinExistence type="predicted"/>